<dbReference type="GO" id="GO:0005543">
    <property type="term" value="F:phospholipid binding"/>
    <property type="evidence" value="ECO:0007669"/>
    <property type="project" value="TreeGrafter"/>
</dbReference>
<dbReference type="Pfam" id="PF01161">
    <property type="entry name" value="PBP"/>
    <property type="match status" value="1"/>
</dbReference>
<dbReference type="InterPro" id="IPR001858">
    <property type="entry name" value="Phosphatidylethanolamine-bd_CS"/>
</dbReference>
<feature type="compositionally biased region" description="Polar residues" evidence="2">
    <location>
        <begin position="117"/>
        <end position="127"/>
    </location>
</feature>
<dbReference type="InterPro" id="IPR008914">
    <property type="entry name" value="PEBP"/>
</dbReference>
<keyword evidence="4" id="KW-1185">Reference proteome</keyword>
<dbReference type="AlphaFoldDB" id="A0AAW0FE78"/>
<comment type="caution">
    <text evidence="3">The sequence shown here is derived from an EMBL/GenBank/DDBJ whole genome shotgun (WGS) entry which is preliminary data.</text>
</comment>
<dbReference type="EMBL" id="JASBNA010000063">
    <property type="protein sequence ID" value="KAK7679138.1"/>
    <property type="molecule type" value="Genomic_DNA"/>
</dbReference>
<dbReference type="Proteomes" id="UP001385951">
    <property type="component" value="Unassembled WGS sequence"/>
</dbReference>
<gene>
    <name evidence="3" type="ORF">QCA50_017900</name>
</gene>
<dbReference type="InterPro" id="IPR035810">
    <property type="entry name" value="PEBP_euk"/>
</dbReference>
<protein>
    <recommendedName>
        <fullName evidence="5">PEBP-like protein</fullName>
    </recommendedName>
</protein>
<dbReference type="InterPro" id="IPR009072">
    <property type="entry name" value="Histone-fold"/>
</dbReference>
<feature type="region of interest" description="Disordered" evidence="2">
    <location>
        <begin position="37"/>
        <end position="188"/>
    </location>
</feature>
<feature type="compositionally biased region" description="Polar residues" evidence="2">
    <location>
        <begin position="162"/>
        <end position="182"/>
    </location>
</feature>
<dbReference type="Gene3D" id="1.10.20.10">
    <property type="entry name" value="Histone, subunit A"/>
    <property type="match status" value="1"/>
</dbReference>
<dbReference type="GO" id="GO:0030414">
    <property type="term" value="F:peptidase inhibitor activity"/>
    <property type="evidence" value="ECO:0007669"/>
    <property type="project" value="TreeGrafter"/>
</dbReference>
<feature type="compositionally biased region" description="Low complexity" evidence="2">
    <location>
        <begin position="88"/>
        <end position="116"/>
    </location>
</feature>
<accession>A0AAW0FE78</accession>
<evidence type="ECO:0000313" key="4">
    <source>
        <dbReference type="Proteomes" id="UP001385951"/>
    </source>
</evidence>
<dbReference type="GO" id="GO:0046982">
    <property type="term" value="F:protein heterodimerization activity"/>
    <property type="evidence" value="ECO:0007669"/>
    <property type="project" value="InterPro"/>
</dbReference>
<dbReference type="PANTHER" id="PTHR11362:SF148">
    <property type="entry name" value="CARBOXYPEPTIDASE Y INHIBITOR"/>
    <property type="match status" value="1"/>
</dbReference>
<feature type="compositionally biased region" description="Polar residues" evidence="2">
    <location>
        <begin position="47"/>
        <end position="87"/>
    </location>
</feature>
<dbReference type="CDD" id="cd00866">
    <property type="entry name" value="PEBP_euk"/>
    <property type="match status" value="1"/>
</dbReference>
<reference evidence="3 4" key="1">
    <citation type="submission" date="2022-09" db="EMBL/GenBank/DDBJ databases">
        <authorList>
            <person name="Palmer J.M."/>
        </authorList>
    </citation>
    <scope>NUCLEOTIDE SEQUENCE [LARGE SCALE GENOMIC DNA]</scope>
    <source>
        <strain evidence="3 4">DSM 7382</strain>
    </source>
</reference>
<proteinExistence type="inferred from homology"/>
<dbReference type="SUPFAM" id="SSF47113">
    <property type="entry name" value="Histone-fold"/>
    <property type="match status" value="1"/>
</dbReference>
<dbReference type="Gene3D" id="3.90.280.10">
    <property type="entry name" value="PEBP-like"/>
    <property type="match status" value="1"/>
</dbReference>
<dbReference type="SUPFAM" id="SSF49777">
    <property type="entry name" value="PEBP-like"/>
    <property type="match status" value="1"/>
</dbReference>
<comment type="similarity">
    <text evidence="1">Belongs to the phosphatidylethanolamine-binding protein family.</text>
</comment>
<organism evidence="3 4">
    <name type="scientific">Cerrena zonata</name>
    <dbReference type="NCBI Taxonomy" id="2478898"/>
    <lineage>
        <taxon>Eukaryota</taxon>
        <taxon>Fungi</taxon>
        <taxon>Dikarya</taxon>
        <taxon>Basidiomycota</taxon>
        <taxon>Agaricomycotina</taxon>
        <taxon>Agaricomycetes</taxon>
        <taxon>Polyporales</taxon>
        <taxon>Cerrenaceae</taxon>
        <taxon>Cerrena</taxon>
    </lineage>
</organism>
<evidence type="ECO:0000313" key="3">
    <source>
        <dbReference type="EMBL" id="KAK7679138.1"/>
    </source>
</evidence>
<dbReference type="GO" id="GO:0046578">
    <property type="term" value="P:regulation of Ras protein signal transduction"/>
    <property type="evidence" value="ECO:0007669"/>
    <property type="project" value="TreeGrafter"/>
</dbReference>
<dbReference type="PROSITE" id="PS01220">
    <property type="entry name" value="PBP"/>
    <property type="match status" value="1"/>
</dbReference>
<evidence type="ECO:0000256" key="2">
    <source>
        <dbReference type="SAM" id="MobiDB-lite"/>
    </source>
</evidence>
<name>A0AAW0FE78_9APHY</name>
<evidence type="ECO:0000256" key="1">
    <source>
        <dbReference type="ARBA" id="ARBA00007091"/>
    </source>
</evidence>
<sequence>MRAWIHAEENKRRTLQKSDIANALTKSDMFDFLIDVVPREEEKPKKPTTSRSNGFSTPRSNPQYQDQYQQETNFGGQVPDQEQAQPIQASSNPPQLSSQQQGQSSPTQPQPTTQAPLVSTQQQQPIPTQRLLQEQQQDEQQEQQQEQIYQRQDRQSEKIAPQPTSNHQQPQHAPQEQSTNQPGEPGLLTIEYNENDQVALGNTLKVENTQHKPTIQFTLNSPGLEKELEISKDDRFTLVLTDPDAPSNKDHKWSEYAHWIVTDLPLNENSESASSNAEGKEDSLSTILDYTKGKEILSYVGPAPPPKTGKHRYVFLLYKQDPKVYLLPAPPDRPNWGTGIPSSGVKDWIKKHGGKLQLLGINFFYAQNDDQD</sequence>
<evidence type="ECO:0008006" key="5">
    <source>
        <dbReference type="Google" id="ProtNLM"/>
    </source>
</evidence>
<dbReference type="GO" id="GO:0030162">
    <property type="term" value="P:regulation of proteolysis"/>
    <property type="evidence" value="ECO:0007669"/>
    <property type="project" value="TreeGrafter"/>
</dbReference>
<dbReference type="PANTHER" id="PTHR11362">
    <property type="entry name" value="PHOSPHATIDYLETHANOLAMINE-BINDING PROTEIN"/>
    <property type="match status" value="1"/>
</dbReference>
<dbReference type="InterPro" id="IPR036610">
    <property type="entry name" value="PEBP-like_sf"/>
</dbReference>